<evidence type="ECO:0000313" key="1">
    <source>
        <dbReference type="EMBL" id="RCS73131.1"/>
    </source>
</evidence>
<evidence type="ECO:0000313" key="2">
    <source>
        <dbReference type="Proteomes" id="UP000252479"/>
    </source>
</evidence>
<reference evidence="1 2" key="1">
    <citation type="journal article" date="2017" name="Elife">
        <title>Extensive horizontal gene transfer in cheese-associated bacteria.</title>
        <authorList>
            <person name="Bonham K.S."/>
            <person name="Wolfe B.E."/>
            <person name="Dutton R.J."/>
        </authorList>
    </citation>
    <scope>NUCLEOTIDE SEQUENCE [LARGE SCALE GENOMIC DNA]</scope>
    <source>
        <strain evidence="1 2">JB196</strain>
    </source>
</reference>
<keyword evidence="2" id="KW-1185">Reference proteome</keyword>
<accession>A0A368LMU7</accession>
<dbReference type="Proteomes" id="UP000252479">
    <property type="component" value="Unassembled WGS sequence"/>
</dbReference>
<organism evidence="1 2">
    <name type="scientific">Vibrio casei</name>
    <dbReference type="NCBI Taxonomy" id="673372"/>
    <lineage>
        <taxon>Bacteria</taxon>
        <taxon>Pseudomonadati</taxon>
        <taxon>Pseudomonadota</taxon>
        <taxon>Gammaproteobacteria</taxon>
        <taxon>Vibrionales</taxon>
        <taxon>Vibrionaceae</taxon>
        <taxon>Vibrio</taxon>
    </lineage>
</organism>
<protein>
    <submittedName>
        <fullName evidence="1">Uncharacterized protein</fullName>
    </submittedName>
</protein>
<name>A0A368LMU7_9VIBR</name>
<comment type="caution">
    <text evidence="1">The sequence shown here is derived from an EMBL/GenBank/DDBJ whole genome shotgun (WGS) entry which is preliminary data.</text>
</comment>
<gene>
    <name evidence="1" type="ORF">CIK83_05585</name>
</gene>
<dbReference type="AlphaFoldDB" id="A0A368LMU7"/>
<dbReference type="EMBL" id="QPGL01000001">
    <property type="protein sequence ID" value="RCS73131.1"/>
    <property type="molecule type" value="Genomic_DNA"/>
</dbReference>
<proteinExistence type="predicted"/>
<sequence length="60" mass="7136">MLISIFLIEARLKNRYEGYIPESGIITEHGLFLPVKKQTFALYFYESNYLRNFTITMDLL</sequence>